<keyword evidence="1" id="KW-0812">Transmembrane</keyword>
<accession>A0ABW4D4S9</accession>
<proteinExistence type="predicted"/>
<protein>
    <recommendedName>
        <fullName evidence="4">HIG1 domain-containing protein</fullName>
    </recommendedName>
</protein>
<gene>
    <name evidence="2" type="ORF">ACFQ44_13165</name>
</gene>
<dbReference type="Proteomes" id="UP001597189">
    <property type="component" value="Unassembled WGS sequence"/>
</dbReference>
<sequence>MLTADFDVKLKLIILLVVGLVVLASVVGYLWHRDHQYSQSFTGVFGVMVVQAFVLVSLLLIHQ</sequence>
<dbReference type="EMBL" id="JBHTOD010000014">
    <property type="protein sequence ID" value="MFD1456609.1"/>
    <property type="molecule type" value="Genomic_DNA"/>
</dbReference>
<name>A0ABW4D4S9_9LACO</name>
<feature type="transmembrane region" description="Helical" evidence="1">
    <location>
        <begin position="43"/>
        <end position="61"/>
    </location>
</feature>
<keyword evidence="1" id="KW-0472">Membrane</keyword>
<comment type="caution">
    <text evidence="2">The sequence shown here is derived from an EMBL/GenBank/DDBJ whole genome shotgun (WGS) entry which is preliminary data.</text>
</comment>
<reference evidence="3" key="1">
    <citation type="journal article" date="2019" name="Int. J. Syst. Evol. Microbiol.">
        <title>The Global Catalogue of Microorganisms (GCM) 10K type strain sequencing project: providing services to taxonomists for standard genome sequencing and annotation.</title>
        <authorList>
            <consortium name="The Broad Institute Genomics Platform"/>
            <consortium name="The Broad Institute Genome Sequencing Center for Infectious Disease"/>
            <person name="Wu L."/>
            <person name="Ma J."/>
        </authorList>
    </citation>
    <scope>NUCLEOTIDE SEQUENCE [LARGE SCALE GENOMIC DNA]</scope>
    <source>
        <strain evidence="3">CCM 8979</strain>
    </source>
</reference>
<keyword evidence="1" id="KW-1133">Transmembrane helix</keyword>
<evidence type="ECO:0000256" key="1">
    <source>
        <dbReference type="SAM" id="Phobius"/>
    </source>
</evidence>
<evidence type="ECO:0000313" key="2">
    <source>
        <dbReference type="EMBL" id="MFD1456609.1"/>
    </source>
</evidence>
<organism evidence="2 3">
    <name type="scientific">Levilactobacillus lanxiensis</name>
    <dbReference type="NCBI Taxonomy" id="2799568"/>
    <lineage>
        <taxon>Bacteria</taxon>
        <taxon>Bacillati</taxon>
        <taxon>Bacillota</taxon>
        <taxon>Bacilli</taxon>
        <taxon>Lactobacillales</taxon>
        <taxon>Lactobacillaceae</taxon>
        <taxon>Levilactobacillus</taxon>
    </lineage>
</organism>
<keyword evidence="3" id="KW-1185">Reference proteome</keyword>
<evidence type="ECO:0000313" key="3">
    <source>
        <dbReference type="Proteomes" id="UP001597189"/>
    </source>
</evidence>
<evidence type="ECO:0008006" key="4">
    <source>
        <dbReference type="Google" id="ProtNLM"/>
    </source>
</evidence>
<feature type="transmembrane region" description="Helical" evidence="1">
    <location>
        <begin position="12"/>
        <end position="31"/>
    </location>
</feature>
<dbReference type="RefSeq" id="WP_203647044.1">
    <property type="nucleotide sequence ID" value="NZ_BOLN01000014.1"/>
</dbReference>